<feature type="compositionally biased region" description="Low complexity" evidence="3">
    <location>
        <begin position="220"/>
        <end position="242"/>
    </location>
</feature>
<dbReference type="PANTHER" id="PTHR46551">
    <property type="entry name" value="SAP DOMAIN-CONTAINING RIBONUCLEOPROTEIN"/>
    <property type="match status" value="1"/>
</dbReference>
<dbReference type="GO" id="GO:0035167">
    <property type="term" value="P:larval lymph gland hemopoiesis"/>
    <property type="evidence" value="ECO:0007669"/>
    <property type="project" value="EnsemblMetazoa"/>
</dbReference>
<accession>B4JFV3</accession>
<dbReference type="HOGENOM" id="CLU_073926_0_0_1"/>
<dbReference type="InterPro" id="IPR036361">
    <property type="entry name" value="SAP_dom_sf"/>
</dbReference>
<organism evidence="6">
    <name type="scientific">Drosophila grimshawi</name>
    <name type="common">Hawaiian fruit fly</name>
    <name type="synonym">Idiomyia grimshawi</name>
    <dbReference type="NCBI Taxonomy" id="7222"/>
    <lineage>
        <taxon>Eukaryota</taxon>
        <taxon>Metazoa</taxon>
        <taxon>Ecdysozoa</taxon>
        <taxon>Arthropoda</taxon>
        <taxon>Hexapoda</taxon>
        <taxon>Insecta</taxon>
        <taxon>Pterygota</taxon>
        <taxon>Neoptera</taxon>
        <taxon>Endopterygota</taxon>
        <taxon>Diptera</taxon>
        <taxon>Brachycera</taxon>
        <taxon>Muscomorpha</taxon>
        <taxon>Ephydroidea</taxon>
        <taxon>Drosophilidae</taxon>
        <taxon>Drosophila</taxon>
        <taxon>Hawaiian Drosophila</taxon>
    </lineage>
</organism>
<dbReference type="PhylomeDB" id="B4JFV3"/>
<feature type="compositionally biased region" description="Low complexity" evidence="3">
    <location>
        <begin position="293"/>
        <end position="306"/>
    </location>
</feature>
<dbReference type="GO" id="GO:0016973">
    <property type="term" value="P:poly(A)+ mRNA export from nucleus"/>
    <property type="evidence" value="ECO:0007669"/>
    <property type="project" value="TreeGrafter"/>
</dbReference>
<dbReference type="STRING" id="7222.B4JFV3"/>
<dbReference type="OrthoDB" id="5837849at2759"/>
<dbReference type="AlphaFoldDB" id="B4JFV3"/>
<evidence type="ECO:0000259" key="4">
    <source>
        <dbReference type="PROSITE" id="PS50800"/>
    </source>
</evidence>
<feature type="region of interest" description="Disordered" evidence="3">
    <location>
        <begin position="132"/>
        <end position="169"/>
    </location>
</feature>
<proteinExistence type="inferred from homology"/>
<dbReference type="InParanoid" id="B4JFV3"/>
<dbReference type="PANTHER" id="PTHR46551:SF1">
    <property type="entry name" value="SAP DOMAIN-CONTAINING RIBONUCLEOPROTEIN"/>
    <property type="match status" value="1"/>
</dbReference>
<dbReference type="Proteomes" id="UP000001070">
    <property type="component" value="Unassembled WGS sequence"/>
</dbReference>
<dbReference type="InterPro" id="IPR052240">
    <property type="entry name" value="SAP_domain_ribonucleoprotein"/>
</dbReference>
<sequence length="337" mass="35584">MPESDVTKMKVADLKRELKLRGLPLNGNKNELQDRLQTALLEGDISLEESAIADAIDDDVSLTDEDEHKLLGDDHEDLLLKSPVGTPMATTPPDLTTTLTAGTGADLKPETNAASQPAKKIVLKRNNSQPLATTLTTATTTTSKENAAPDAAAGAATKDASEDDVHVKQTKHKPIVVGGVTGEKKDATAAGADKKLGEMSIQERLDLRAKKFGIALDGKAPASVATPAAAASPAVNRSSSASIKANKGNKETDEQQREALKRRAERFGCVVPEKSPKTLVDERLQKRKERFGTATEASPATAATDAKSQGAWAEKARARLERFKPAPAAAAADATEK</sequence>
<feature type="compositionally biased region" description="Basic and acidic residues" evidence="3">
    <location>
        <begin position="274"/>
        <end position="284"/>
    </location>
</feature>
<reference evidence="5 6" key="1">
    <citation type="journal article" date="2007" name="Nature">
        <title>Evolution of genes and genomes on the Drosophila phylogeny.</title>
        <authorList>
            <consortium name="Drosophila 12 Genomes Consortium"/>
            <person name="Clark A.G."/>
            <person name="Eisen M.B."/>
            <person name="Smith D.R."/>
            <person name="Bergman C.M."/>
            <person name="Oliver B."/>
            <person name="Markow T.A."/>
            <person name="Kaufman T.C."/>
            <person name="Kellis M."/>
            <person name="Gelbart W."/>
            <person name="Iyer V.N."/>
            <person name="Pollard D.A."/>
            <person name="Sackton T.B."/>
            <person name="Larracuente A.M."/>
            <person name="Singh N.D."/>
            <person name="Abad J.P."/>
            <person name="Abt D.N."/>
            <person name="Adryan B."/>
            <person name="Aguade M."/>
            <person name="Akashi H."/>
            <person name="Anderson W.W."/>
            <person name="Aquadro C.F."/>
            <person name="Ardell D.H."/>
            <person name="Arguello R."/>
            <person name="Artieri C.G."/>
            <person name="Barbash D.A."/>
            <person name="Barker D."/>
            <person name="Barsanti P."/>
            <person name="Batterham P."/>
            <person name="Batzoglou S."/>
            <person name="Begun D."/>
            <person name="Bhutkar A."/>
            <person name="Blanco E."/>
            <person name="Bosak S.A."/>
            <person name="Bradley R.K."/>
            <person name="Brand A.D."/>
            <person name="Brent M.R."/>
            <person name="Brooks A.N."/>
            <person name="Brown R.H."/>
            <person name="Butlin R.K."/>
            <person name="Caggese C."/>
            <person name="Calvi B.R."/>
            <person name="Bernardo de Carvalho A."/>
            <person name="Caspi A."/>
            <person name="Castrezana S."/>
            <person name="Celniker S.E."/>
            <person name="Chang J.L."/>
            <person name="Chapple C."/>
            <person name="Chatterji S."/>
            <person name="Chinwalla A."/>
            <person name="Civetta A."/>
            <person name="Clifton S.W."/>
            <person name="Comeron J.M."/>
            <person name="Costello J.C."/>
            <person name="Coyne J.A."/>
            <person name="Daub J."/>
            <person name="David R.G."/>
            <person name="Delcher A.L."/>
            <person name="Delehaunty K."/>
            <person name="Do C.B."/>
            <person name="Ebling H."/>
            <person name="Edwards K."/>
            <person name="Eickbush T."/>
            <person name="Evans J.D."/>
            <person name="Filipski A."/>
            <person name="Findeiss S."/>
            <person name="Freyhult E."/>
            <person name="Fulton L."/>
            <person name="Fulton R."/>
            <person name="Garcia A.C."/>
            <person name="Gardiner A."/>
            <person name="Garfield D.A."/>
            <person name="Garvin B.E."/>
            <person name="Gibson G."/>
            <person name="Gilbert D."/>
            <person name="Gnerre S."/>
            <person name="Godfrey J."/>
            <person name="Good R."/>
            <person name="Gotea V."/>
            <person name="Gravely B."/>
            <person name="Greenberg A.J."/>
            <person name="Griffiths-Jones S."/>
            <person name="Gross S."/>
            <person name="Guigo R."/>
            <person name="Gustafson E.A."/>
            <person name="Haerty W."/>
            <person name="Hahn M.W."/>
            <person name="Halligan D.L."/>
            <person name="Halpern A.L."/>
            <person name="Halter G.M."/>
            <person name="Han M.V."/>
            <person name="Heger A."/>
            <person name="Hillier L."/>
            <person name="Hinrichs A.S."/>
            <person name="Holmes I."/>
            <person name="Hoskins R.A."/>
            <person name="Hubisz M.J."/>
            <person name="Hultmark D."/>
            <person name="Huntley M.A."/>
            <person name="Jaffe D.B."/>
            <person name="Jagadeeshan S."/>
            <person name="Jeck W.R."/>
            <person name="Johnson J."/>
            <person name="Jones C.D."/>
            <person name="Jordan W.C."/>
            <person name="Karpen G.H."/>
            <person name="Kataoka E."/>
            <person name="Keightley P.D."/>
            <person name="Kheradpour P."/>
            <person name="Kirkness E.F."/>
            <person name="Koerich L.B."/>
            <person name="Kristiansen K."/>
            <person name="Kudrna D."/>
            <person name="Kulathinal R.J."/>
            <person name="Kumar S."/>
            <person name="Kwok R."/>
            <person name="Lander E."/>
            <person name="Langley C.H."/>
            <person name="Lapoint R."/>
            <person name="Lazzaro B.P."/>
            <person name="Lee S.J."/>
            <person name="Levesque L."/>
            <person name="Li R."/>
            <person name="Lin C.F."/>
            <person name="Lin M.F."/>
            <person name="Lindblad-Toh K."/>
            <person name="Llopart A."/>
            <person name="Long M."/>
            <person name="Low L."/>
            <person name="Lozovsky E."/>
            <person name="Lu J."/>
            <person name="Luo M."/>
            <person name="Machado C.A."/>
            <person name="Makalowski W."/>
            <person name="Marzo M."/>
            <person name="Matsuda M."/>
            <person name="Matzkin L."/>
            <person name="McAllister B."/>
            <person name="McBride C.S."/>
            <person name="McKernan B."/>
            <person name="McKernan K."/>
            <person name="Mendez-Lago M."/>
            <person name="Minx P."/>
            <person name="Mollenhauer M.U."/>
            <person name="Montooth K."/>
            <person name="Mount S.M."/>
            <person name="Mu X."/>
            <person name="Myers E."/>
            <person name="Negre B."/>
            <person name="Newfeld S."/>
            <person name="Nielsen R."/>
            <person name="Noor M.A."/>
            <person name="O'Grady P."/>
            <person name="Pachter L."/>
            <person name="Papaceit M."/>
            <person name="Parisi M.J."/>
            <person name="Parisi M."/>
            <person name="Parts L."/>
            <person name="Pedersen J.S."/>
            <person name="Pesole G."/>
            <person name="Phillippy A.M."/>
            <person name="Ponting C.P."/>
            <person name="Pop M."/>
            <person name="Porcelli D."/>
            <person name="Powell J.R."/>
            <person name="Prohaska S."/>
            <person name="Pruitt K."/>
            <person name="Puig M."/>
            <person name="Quesneville H."/>
            <person name="Ram K.R."/>
            <person name="Rand D."/>
            <person name="Rasmussen M.D."/>
            <person name="Reed L.K."/>
            <person name="Reenan R."/>
            <person name="Reily A."/>
            <person name="Remington K.A."/>
            <person name="Rieger T.T."/>
            <person name="Ritchie M.G."/>
            <person name="Robin C."/>
            <person name="Rogers Y.H."/>
            <person name="Rohde C."/>
            <person name="Rozas J."/>
            <person name="Rubenfield M.J."/>
            <person name="Ruiz A."/>
            <person name="Russo S."/>
            <person name="Salzberg S.L."/>
            <person name="Sanchez-Gracia A."/>
            <person name="Saranga D.J."/>
            <person name="Sato H."/>
            <person name="Schaeffer S.W."/>
            <person name="Schatz M.C."/>
            <person name="Schlenke T."/>
            <person name="Schwartz R."/>
            <person name="Segarra C."/>
            <person name="Singh R.S."/>
            <person name="Sirot L."/>
            <person name="Sirota M."/>
            <person name="Sisneros N.B."/>
            <person name="Smith C.D."/>
            <person name="Smith T.F."/>
            <person name="Spieth J."/>
            <person name="Stage D.E."/>
            <person name="Stark A."/>
            <person name="Stephan W."/>
            <person name="Strausberg R.L."/>
            <person name="Strempel S."/>
            <person name="Sturgill D."/>
            <person name="Sutton G."/>
            <person name="Sutton G.G."/>
            <person name="Tao W."/>
            <person name="Teichmann S."/>
            <person name="Tobari Y.N."/>
            <person name="Tomimura Y."/>
            <person name="Tsolas J.M."/>
            <person name="Valente V.L."/>
            <person name="Venter E."/>
            <person name="Venter J.C."/>
            <person name="Vicario S."/>
            <person name="Vieira F.G."/>
            <person name="Vilella A.J."/>
            <person name="Villasante A."/>
            <person name="Walenz B."/>
            <person name="Wang J."/>
            <person name="Wasserman M."/>
            <person name="Watts T."/>
            <person name="Wilson D."/>
            <person name="Wilson R.K."/>
            <person name="Wing R.A."/>
            <person name="Wolfner M.F."/>
            <person name="Wong A."/>
            <person name="Wong G.K."/>
            <person name="Wu C.I."/>
            <person name="Wu G."/>
            <person name="Yamamoto D."/>
            <person name="Yang H.P."/>
            <person name="Yang S.P."/>
            <person name="Yorke J.A."/>
            <person name="Yoshida K."/>
            <person name="Zdobnov E."/>
            <person name="Zhang P."/>
            <person name="Zhang Y."/>
            <person name="Zimin A.V."/>
            <person name="Baldwin J."/>
            <person name="Abdouelleil A."/>
            <person name="Abdulkadir J."/>
            <person name="Abebe A."/>
            <person name="Abera B."/>
            <person name="Abreu J."/>
            <person name="Acer S.C."/>
            <person name="Aftuck L."/>
            <person name="Alexander A."/>
            <person name="An P."/>
            <person name="Anderson E."/>
            <person name="Anderson S."/>
            <person name="Arachi H."/>
            <person name="Azer M."/>
            <person name="Bachantsang P."/>
            <person name="Barry A."/>
            <person name="Bayul T."/>
            <person name="Berlin A."/>
            <person name="Bessette D."/>
            <person name="Bloom T."/>
            <person name="Blye J."/>
            <person name="Boguslavskiy L."/>
            <person name="Bonnet C."/>
            <person name="Boukhgalter B."/>
            <person name="Bourzgui I."/>
            <person name="Brown A."/>
            <person name="Cahill P."/>
            <person name="Channer S."/>
            <person name="Cheshatsang Y."/>
            <person name="Chuda L."/>
            <person name="Citroen M."/>
            <person name="Collymore A."/>
            <person name="Cooke P."/>
            <person name="Costello M."/>
            <person name="D'Aco K."/>
            <person name="Daza R."/>
            <person name="De Haan G."/>
            <person name="DeGray S."/>
            <person name="DeMaso C."/>
            <person name="Dhargay N."/>
            <person name="Dooley K."/>
            <person name="Dooley E."/>
            <person name="Doricent M."/>
            <person name="Dorje P."/>
            <person name="Dorjee K."/>
            <person name="Dupes A."/>
            <person name="Elong R."/>
            <person name="Falk J."/>
            <person name="Farina A."/>
            <person name="Faro S."/>
            <person name="Ferguson D."/>
            <person name="Fisher S."/>
            <person name="Foley C.D."/>
            <person name="Franke A."/>
            <person name="Friedrich D."/>
            <person name="Gadbois L."/>
            <person name="Gearin G."/>
            <person name="Gearin C.R."/>
            <person name="Giannoukos G."/>
            <person name="Goode T."/>
            <person name="Graham J."/>
            <person name="Grandbois E."/>
            <person name="Grewal S."/>
            <person name="Gyaltsen K."/>
            <person name="Hafez N."/>
            <person name="Hagos B."/>
            <person name="Hall J."/>
            <person name="Henson C."/>
            <person name="Hollinger A."/>
            <person name="Honan T."/>
            <person name="Huard M.D."/>
            <person name="Hughes L."/>
            <person name="Hurhula B."/>
            <person name="Husby M.E."/>
            <person name="Kamat A."/>
            <person name="Kanga B."/>
            <person name="Kashin S."/>
            <person name="Khazanovich D."/>
            <person name="Kisner P."/>
            <person name="Lance K."/>
            <person name="Lara M."/>
            <person name="Lee W."/>
            <person name="Lennon N."/>
            <person name="Letendre F."/>
            <person name="LeVine R."/>
            <person name="Lipovsky A."/>
            <person name="Liu X."/>
            <person name="Liu J."/>
            <person name="Liu S."/>
            <person name="Lokyitsang T."/>
            <person name="Lokyitsang Y."/>
            <person name="Lubonja R."/>
            <person name="Lui A."/>
            <person name="MacDonald P."/>
            <person name="Magnisalis V."/>
            <person name="Maru K."/>
            <person name="Matthews C."/>
            <person name="McCusker W."/>
            <person name="McDonough S."/>
            <person name="Mehta T."/>
            <person name="Meldrim J."/>
            <person name="Meneus L."/>
            <person name="Mihai O."/>
            <person name="Mihalev A."/>
            <person name="Mihova T."/>
            <person name="Mittelman R."/>
            <person name="Mlenga V."/>
            <person name="Montmayeur A."/>
            <person name="Mulrain L."/>
            <person name="Navidi A."/>
            <person name="Naylor J."/>
            <person name="Negash T."/>
            <person name="Nguyen T."/>
            <person name="Nguyen N."/>
            <person name="Nicol R."/>
            <person name="Norbu C."/>
            <person name="Norbu N."/>
            <person name="Novod N."/>
            <person name="O'Neill B."/>
            <person name="Osman S."/>
            <person name="Markiewicz E."/>
            <person name="Oyono O.L."/>
            <person name="Patti C."/>
            <person name="Phunkhang P."/>
            <person name="Pierre F."/>
            <person name="Priest M."/>
            <person name="Raghuraman S."/>
            <person name="Rege F."/>
            <person name="Reyes R."/>
            <person name="Rise C."/>
            <person name="Rogov P."/>
            <person name="Ross K."/>
            <person name="Ryan E."/>
            <person name="Settipalli S."/>
            <person name="Shea T."/>
            <person name="Sherpa N."/>
            <person name="Shi L."/>
            <person name="Shih D."/>
            <person name="Sparrow T."/>
            <person name="Spaulding J."/>
            <person name="Stalker J."/>
            <person name="Stange-Thomann N."/>
            <person name="Stavropoulos S."/>
            <person name="Stone C."/>
            <person name="Strader C."/>
            <person name="Tesfaye S."/>
            <person name="Thomson T."/>
            <person name="Thoulutsang Y."/>
            <person name="Thoulutsang D."/>
            <person name="Topham K."/>
            <person name="Topping I."/>
            <person name="Tsamla T."/>
            <person name="Vassiliev H."/>
            <person name="Vo A."/>
            <person name="Wangchuk T."/>
            <person name="Wangdi T."/>
            <person name="Weiand M."/>
            <person name="Wilkinson J."/>
            <person name="Wilson A."/>
            <person name="Yadav S."/>
            <person name="Young G."/>
            <person name="Yu Q."/>
            <person name="Zembek L."/>
            <person name="Zhong D."/>
            <person name="Zimmer A."/>
            <person name="Zwirko Z."/>
            <person name="Jaffe D.B."/>
            <person name="Alvarez P."/>
            <person name="Brockman W."/>
            <person name="Butler J."/>
            <person name="Chin C."/>
            <person name="Gnerre S."/>
            <person name="Grabherr M."/>
            <person name="Kleber M."/>
            <person name="Mauceli E."/>
            <person name="MacCallum I."/>
        </authorList>
    </citation>
    <scope>NUCLEOTIDE SEQUENCE [LARGE SCALE GENOMIC DNA]</scope>
    <source>
        <strain evidence="6">Tucson 15287-2541.00</strain>
    </source>
</reference>
<name>B4JFV3_DROGR</name>
<feature type="compositionally biased region" description="Basic and acidic residues" evidence="3">
    <location>
        <begin position="248"/>
        <end position="266"/>
    </location>
</feature>
<dbReference type="eggNOG" id="KOG4259">
    <property type="taxonomic scope" value="Eukaryota"/>
</dbReference>
<dbReference type="FunFam" id="1.10.720.30:FF:000032">
    <property type="entry name" value="Blast:SAP domain-containing ribonucleoprotein"/>
    <property type="match status" value="1"/>
</dbReference>
<evidence type="ECO:0000313" key="5">
    <source>
        <dbReference type="EMBL" id="EDV93584.1"/>
    </source>
</evidence>
<dbReference type="SMR" id="B4JFV3"/>
<dbReference type="InterPro" id="IPR003034">
    <property type="entry name" value="SAP_dom"/>
</dbReference>
<dbReference type="SUPFAM" id="SSF68906">
    <property type="entry name" value="SAP domain"/>
    <property type="match status" value="1"/>
</dbReference>
<evidence type="ECO:0000256" key="3">
    <source>
        <dbReference type="SAM" id="MobiDB-lite"/>
    </source>
</evidence>
<protein>
    <submittedName>
        <fullName evidence="5">GH18199</fullName>
    </submittedName>
</protein>
<evidence type="ECO:0000313" key="6">
    <source>
        <dbReference type="Proteomes" id="UP000001070"/>
    </source>
</evidence>
<dbReference type="Pfam" id="PF02037">
    <property type="entry name" value="SAP"/>
    <property type="match status" value="1"/>
</dbReference>
<dbReference type="FunCoup" id="B4JFV3">
    <property type="interactions" value="1188"/>
</dbReference>
<dbReference type="GO" id="GO:0005634">
    <property type="term" value="C:nucleus"/>
    <property type="evidence" value="ECO:0007669"/>
    <property type="project" value="TreeGrafter"/>
</dbReference>
<feature type="region of interest" description="Disordered" evidence="3">
    <location>
        <begin position="220"/>
        <end position="314"/>
    </location>
</feature>
<dbReference type="PROSITE" id="PS50800">
    <property type="entry name" value="SAP"/>
    <property type="match status" value="1"/>
</dbReference>
<evidence type="ECO:0000256" key="1">
    <source>
        <dbReference type="ARBA" id="ARBA00022553"/>
    </source>
</evidence>
<dbReference type="OMA" id="ETPTKKH"/>
<feature type="compositionally biased region" description="Low complexity" evidence="3">
    <location>
        <begin position="132"/>
        <end position="158"/>
    </location>
</feature>
<dbReference type="Gene3D" id="1.10.720.30">
    <property type="entry name" value="SAP domain"/>
    <property type="match status" value="1"/>
</dbReference>
<dbReference type="SMART" id="SM00513">
    <property type="entry name" value="SAP"/>
    <property type="match status" value="1"/>
</dbReference>
<evidence type="ECO:0000256" key="2">
    <source>
        <dbReference type="ARBA" id="ARBA00046328"/>
    </source>
</evidence>
<keyword evidence="6" id="KW-1185">Reference proteome</keyword>
<comment type="similarity">
    <text evidence="2">Belongs to the SAP domain-containing ribonucleoprotein family.</text>
</comment>
<feature type="domain" description="SAP" evidence="4">
    <location>
        <begin position="6"/>
        <end position="40"/>
    </location>
</feature>
<dbReference type="GO" id="GO:0048190">
    <property type="term" value="P:wing disc dorsal/ventral pattern formation"/>
    <property type="evidence" value="ECO:0007669"/>
    <property type="project" value="EnsemblMetazoa"/>
</dbReference>
<gene>
    <name evidence="5" type="primary">Dgri\GH18199</name>
    <name evidence="5" type="ORF">Dgri_GH18199</name>
</gene>
<keyword evidence="1" id="KW-0597">Phosphoprotein</keyword>
<dbReference type="KEGG" id="dgr:6563964"/>
<dbReference type="EMBL" id="CH916369">
    <property type="protein sequence ID" value="EDV93584.1"/>
    <property type="molecule type" value="Genomic_DNA"/>
</dbReference>